<comment type="caution">
    <text evidence="1">The sequence shown here is derived from an EMBL/GenBank/DDBJ whole genome shotgun (WGS) entry which is preliminary data.</text>
</comment>
<sequence>MKAGLIINWRGLWVGAHYSSFNKRLCVNLIPCVTLWVCGKGGNVPQKEYH</sequence>
<dbReference type="EMBL" id="JAOCJE010000001">
    <property type="protein sequence ID" value="MDH1340543.1"/>
    <property type="molecule type" value="Genomic_DNA"/>
</dbReference>
<evidence type="ECO:0000313" key="1">
    <source>
        <dbReference type="EMBL" id="MDH1340543.1"/>
    </source>
</evidence>
<dbReference type="RefSeq" id="WP_279534616.1">
    <property type="nucleotide sequence ID" value="NZ_CP104579.1"/>
</dbReference>
<evidence type="ECO:0000313" key="2">
    <source>
        <dbReference type="Proteomes" id="UP001161697"/>
    </source>
</evidence>
<organism evidence="1 2">
    <name type="scientific">Ectopseudomonas oleovorans</name>
    <name type="common">Pseudomonas oleovorans</name>
    <dbReference type="NCBI Taxonomy" id="301"/>
    <lineage>
        <taxon>Bacteria</taxon>
        <taxon>Pseudomonadati</taxon>
        <taxon>Pseudomonadota</taxon>
        <taxon>Gammaproteobacteria</taxon>
        <taxon>Pseudomonadales</taxon>
        <taxon>Pseudomonadaceae</taxon>
        <taxon>Ectopseudomonas</taxon>
    </lineage>
</organism>
<dbReference type="Proteomes" id="UP001161697">
    <property type="component" value="Unassembled WGS sequence"/>
</dbReference>
<proteinExistence type="predicted"/>
<name>A0AA42QB49_ECTOL</name>
<protein>
    <submittedName>
        <fullName evidence="1">Uncharacterized protein</fullName>
    </submittedName>
</protein>
<reference evidence="1" key="1">
    <citation type="submission" date="2022-09" db="EMBL/GenBank/DDBJ databases">
        <title>Intensive care unit water sources are persistently colonized with multi-drug resistant bacteria and are the site of extensive horizontal gene transfer of antibiotic resistance genes.</title>
        <authorList>
            <person name="Diorio-Toth L."/>
        </authorList>
    </citation>
    <scope>NUCLEOTIDE SEQUENCE</scope>
    <source>
        <strain evidence="1">GD03704</strain>
    </source>
</reference>
<gene>
    <name evidence="1" type="ORF">N5J11_15175</name>
</gene>
<dbReference type="AlphaFoldDB" id="A0AA42QB49"/>
<accession>A0AA42QB49</accession>